<dbReference type="Pfam" id="PF00126">
    <property type="entry name" value="HTH_1"/>
    <property type="match status" value="1"/>
</dbReference>
<gene>
    <name evidence="7" type="ORF">GCM10007977_007620</name>
</gene>
<comment type="similarity">
    <text evidence="1">Belongs to the LysR transcriptional regulatory family.</text>
</comment>
<dbReference type="Proteomes" id="UP000642070">
    <property type="component" value="Unassembled WGS sequence"/>
</dbReference>
<dbReference type="SUPFAM" id="SSF53850">
    <property type="entry name" value="Periplasmic binding protein-like II"/>
    <property type="match status" value="1"/>
</dbReference>
<evidence type="ECO:0000256" key="2">
    <source>
        <dbReference type="ARBA" id="ARBA00023015"/>
    </source>
</evidence>
<organism evidence="7 8">
    <name type="scientific">Dactylosporangium sucinum</name>
    <dbReference type="NCBI Taxonomy" id="1424081"/>
    <lineage>
        <taxon>Bacteria</taxon>
        <taxon>Bacillati</taxon>
        <taxon>Actinomycetota</taxon>
        <taxon>Actinomycetes</taxon>
        <taxon>Micromonosporales</taxon>
        <taxon>Micromonosporaceae</taxon>
        <taxon>Dactylosporangium</taxon>
    </lineage>
</organism>
<protein>
    <submittedName>
        <fullName evidence="7">LysR family transcriptional regulator</fullName>
    </submittedName>
</protein>
<dbReference type="InterPro" id="IPR005119">
    <property type="entry name" value="LysR_subst-bd"/>
</dbReference>
<keyword evidence="8" id="KW-1185">Reference proteome</keyword>
<sequence length="296" mass="31188">MELDPRRLLVLAAIARRGTLAGAAAALHVTPSAVSQQLAQLEHAVGRPLVDRSGRRAELTAAGRVLAARAEAIEQQLAEAERELAAMAGRAAGRVRVAAFSTVIQHLLIPAMAGLARDHPDVVCSITELEGEPALRELRLGGLDVTITERDAGLGLETRRQVSVVPLAEDPYRVLVPVGWPPVSGYGDLAERPWIAGPPSSTTGQVLERLARERGFTPRRVHICVDYPAVFALVAAGHGASIAPDLALRAVDRSRVRVTDLPGAGARRLDAVVTAGRAGQPAVEALLDALRGVVPT</sequence>
<dbReference type="InterPro" id="IPR000847">
    <property type="entry name" value="LysR_HTH_N"/>
</dbReference>
<dbReference type="GO" id="GO:0032993">
    <property type="term" value="C:protein-DNA complex"/>
    <property type="evidence" value="ECO:0007669"/>
    <property type="project" value="TreeGrafter"/>
</dbReference>
<evidence type="ECO:0000256" key="4">
    <source>
        <dbReference type="ARBA" id="ARBA00023163"/>
    </source>
</evidence>
<name>A0A917T3J3_9ACTN</name>
<accession>A0A917T3J3</accession>
<dbReference type="PANTHER" id="PTHR30346:SF29">
    <property type="entry name" value="LYSR SUBSTRATE-BINDING"/>
    <property type="match status" value="1"/>
</dbReference>
<keyword evidence="3" id="KW-0238">DNA-binding</keyword>
<evidence type="ECO:0000313" key="7">
    <source>
        <dbReference type="EMBL" id="GGM08959.1"/>
    </source>
</evidence>
<evidence type="ECO:0000259" key="6">
    <source>
        <dbReference type="PROSITE" id="PS50931"/>
    </source>
</evidence>
<dbReference type="PANTHER" id="PTHR30346">
    <property type="entry name" value="TRANSCRIPTIONAL DUAL REGULATOR HCAR-RELATED"/>
    <property type="match status" value="1"/>
</dbReference>
<comment type="caution">
    <text evidence="7">The sequence shown here is derived from an EMBL/GenBank/DDBJ whole genome shotgun (WGS) entry which is preliminary data.</text>
</comment>
<keyword evidence="4" id="KW-0804">Transcription</keyword>
<evidence type="ECO:0000256" key="3">
    <source>
        <dbReference type="ARBA" id="ARBA00023125"/>
    </source>
</evidence>
<proteinExistence type="inferred from homology"/>
<dbReference type="Pfam" id="PF03466">
    <property type="entry name" value="LysR_substrate"/>
    <property type="match status" value="1"/>
</dbReference>
<dbReference type="InterPro" id="IPR036390">
    <property type="entry name" value="WH_DNA-bd_sf"/>
</dbReference>
<evidence type="ECO:0000256" key="5">
    <source>
        <dbReference type="SAM" id="Coils"/>
    </source>
</evidence>
<reference evidence="7" key="2">
    <citation type="submission" date="2020-09" db="EMBL/GenBank/DDBJ databases">
        <authorList>
            <person name="Sun Q."/>
            <person name="Ohkuma M."/>
        </authorList>
    </citation>
    <scope>NUCLEOTIDE SEQUENCE</scope>
    <source>
        <strain evidence="7">JCM 19831</strain>
    </source>
</reference>
<dbReference type="GO" id="GO:0003700">
    <property type="term" value="F:DNA-binding transcription factor activity"/>
    <property type="evidence" value="ECO:0007669"/>
    <property type="project" value="InterPro"/>
</dbReference>
<keyword evidence="5" id="KW-0175">Coiled coil</keyword>
<dbReference type="RefSeq" id="WP_190248261.1">
    <property type="nucleotide sequence ID" value="NZ_BMPI01000003.1"/>
</dbReference>
<dbReference type="AlphaFoldDB" id="A0A917T3J3"/>
<feature type="domain" description="HTH lysR-type" evidence="6">
    <location>
        <begin position="3"/>
        <end position="60"/>
    </location>
</feature>
<evidence type="ECO:0000313" key="8">
    <source>
        <dbReference type="Proteomes" id="UP000642070"/>
    </source>
</evidence>
<dbReference type="GO" id="GO:0003677">
    <property type="term" value="F:DNA binding"/>
    <property type="evidence" value="ECO:0007669"/>
    <property type="project" value="UniProtKB-KW"/>
</dbReference>
<dbReference type="PROSITE" id="PS50931">
    <property type="entry name" value="HTH_LYSR"/>
    <property type="match status" value="1"/>
</dbReference>
<dbReference type="Gene3D" id="1.10.10.10">
    <property type="entry name" value="Winged helix-like DNA-binding domain superfamily/Winged helix DNA-binding domain"/>
    <property type="match status" value="1"/>
</dbReference>
<dbReference type="SUPFAM" id="SSF46785">
    <property type="entry name" value="Winged helix' DNA-binding domain"/>
    <property type="match status" value="1"/>
</dbReference>
<reference evidence="7" key="1">
    <citation type="journal article" date="2014" name="Int. J. Syst. Evol. Microbiol.">
        <title>Complete genome sequence of Corynebacterium casei LMG S-19264T (=DSM 44701T), isolated from a smear-ripened cheese.</title>
        <authorList>
            <consortium name="US DOE Joint Genome Institute (JGI-PGF)"/>
            <person name="Walter F."/>
            <person name="Albersmeier A."/>
            <person name="Kalinowski J."/>
            <person name="Ruckert C."/>
        </authorList>
    </citation>
    <scope>NUCLEOTIDE SEQUENCE</scope>
    <source>
        <strain evidence="7">JCM 19831</strain>
    </source>
</reference>
<feature type="coiled-coil region" evidence="5">
    <location>
        <begin position="63"/>
        <end position="90"/>
    </location>
</feature>
<dbReference type="InterPro" id="IPR036388">
    <property type="entry name" value="WH-like_DNA-bd_sf"/>
</dbReference>
<dbReference type="Gene3D" id="3.40.190.10">
    <property type="entry name" value="Periplasmic binding protein-like II"/>
    <property type="match status" value="2"/>
</dbReference>
<evidence type="ECO:0000256" key="1">
    <source>
        <dbReference type="ARBA" id="ARBA00009437"/>
    </source>
</evidence>
<keyword evidence="2" id="KW-0805">Transcription regulation</keyword>
<dbReference type="EMBL" id="BMPI01000003">
    <property type="protein sequence ID" value="GGM08959.1"/>
    <property type="molecule type" value="Genomic_DNA"/>
</dbReference>